<dbReference type="InterPro" id="IPR011852">
    <property type="entry name" value="TRAP_TAXI"/>
</dbReference>
<keyword evidence="3" id="KW-1185">Reference proteome</keyword>
<accession>A0A9X1BSF6</accession>
<gene>
    <name evidence="2" type="ORF">JI742_11905</name>
</gene>
<evidence type="ECO:0000256" key="1">
    <source>
        <dbReference type="SAM" id="Phobius"/>
    </source>
</evidence>
<dbReference type="Gene3D" id="3.40.190.10">
    <property type="entry name" value="Periplasmic binding protein-like II"/>
    <property type="match status" value="2"/>
</dbReference>
<organism evidence="2 3">
    <name type="scientific">Aquariibacter lacus</name>
    <dbReference type="NCBI Taxonomy" id="2801332"/>
    <lineage>
        <taxon>Bacteria</taxon>
        <taxon>Pseudomonadati</taxon>
        <taxon>Pseudomonadota</taxon>
        <taxon>Betaproteobacteria</taxon>
        <taxon>Burkholderiales</taxon>
        <taxon>Sphaerotilaceae</taxon>
        <taxon>Aquariibacter</taxon>
    </lineage>
</organism>
<name>A0A9X1BSF6_9BURK</name>
<comment type="caution">
    <text evidence="2">The sequence shown here is derived from an EMBL/GenBank/DDBJ whole genome shotgun (WGS) entry which is preliminary data.</text>
</comment>
<dbReference type="AlphaFoldDB" id="A0A9X1BSF6"/>
<dbReference type="EMBL" id="JAERRA010000002">
    <property type="protein sequence ID" value="MBL0720588.1"/>
    <property type="molecule type" value="Genomic_DNA"/>
</dbReference>
<sequence length="457" mass="50111">MPQALRQTLLSVRDLLITAGPLALLAIVLLVGAYWLVNPTPPKRVVLATGPAQGAYGEFGKRYKEQLAKYGIEVVLRETAGSAENLALLRDMDSPVEFAFVQGGADGPQPAAEDGEASPLLSLGSLFYEPVWIFYREARARQAGGKPPLASLAGLQGWKLNIGAPGSGVTQLMLSLLELNGVAPESLTLSRLSATPAVVDLLAGRLDAVAFTSAPESPLVQMLLQTPGIALFDFRQAEAYTRRLPLLTPVLLPRGVIDLARDQPPRDIHLVAPTAMLVAHETAHPALQQLFVQAARAIHGEAGWFQRRGDFPNPRSTEYPLGKEAERFYQSGPSLLQRYLPFWLANLIDRMWVLLASLIVVLIPLSRVVPPLYELRVRSRVFRWYGKLRQIEDALEQPESPGQPPDELLGELEALERRVAQISVPLSHADELYALRSHIHMVRKKLLALGAQRPVPA</sequence>
<keyword evidence="1" id="KW-0812">Transmembrane</keyword>
<dbReference type="RefSeq" id="WP_201827148.1">
    <property type="nucleotide sequence ID" value="NZ_JAERRA010000002.1"/>
</dbReference>
<protein>
    <submittedName>
        <fullName evidence="2">C4-dicarboxylate ABC transporter substrate-binding protein</fullName>
    </submittedName>
</protein>
<dbReference type="Proteomes" id="UP000643207">
    <property type="component" value="Unassembled WGS sequence"/>
</dbReference>
<evidence type="ECO:0000313" key="2">
    <source>
        <dbReference type="EMBL" id="MBL0720588.1"/>
    </source>
</evidence>
<dbReference type="PANTHER" id="PTHR42941:SF1">
    <property type="entry name" value="SLL1037 PROTEIN"/>
    <property type="match status" value="1"/>
</dbReference>
<feature type="transmembrane region" description="Helical" evidence="1">
    <location>
        <begin position="351"/>
        <end position="373"/>
    </location>
</feature>
<dbReference type="Pfam" id="PF16868">
    <property type="entry name" value="NMT1_3"/>
    <property type="match status" value="1"/>
</dbReference>
<proteinExistence type="predicted"/>
<reference evidence="2 3" key="1">
    <citation type="submission" date="2021-01" db="EMBL/GenBank/DDBJ databases">
        <title>Piscinibacter sp. Jin2 Genome sequencing and assembly.</title>
        <authorList>
            <person name="Kim I."/>
        </authorList>
    </citation>
    <scope>NUCLEOTIDE SEQUENCE [LARGE SCALE GENOMIC DNA]</scope>
    <source>
        <strain evidence="2 3">Jin2</strain>
    </source>
</reference>
<dbReference type="PANTHER" id="PTHR42941">
    <property type="entry name" value="SLL1037 PROTEIN"/>
    <property type="match status" value="1"/>
</dbReference>
<keyword evidence="1" id="KW-1133">Transmembrane helix</keyword>
<feature type="transmembrane region" description="Helical" evidence="1">
    <location>
        <begin position="15"/>
        <end position="37"/>
    </location>
</feature>
<keyword evidence="1" id="KW-0472">Membrane</keyword>
<evidence type="ECO:0000313" key="3">
    <source>
        <dbReference type="Proteomes" id="UP000643207"/>
    </source>
</evidence>
<dbReference type="SUPFAM" id="SSF53850">
    <property type="entry name" value="Periplasmic binding protein-like II"/>
    <property type="match status" value="1"/>
</dbReference>